<comment type="similarity">
    <text evidence="5">Belongs to the FAN1 family.</text>
</comment>
<evidence type="ECO:0000313" key="9">
    <source>
        <dbReference type="Proteomes" id="UP001150266"/>
    </source>
</evidence>
<gene>
    <name evidence="8" type="ORF">J3R30DRAFT_3484850</name>
</gene>
<comment type="function">
    <text evidence="5">Nuclease required for the repair of DNA interstrand cross-links (ICL). Acts as a 5'-3' exonuclease that anchors at a cut end of DNA and cleaves DNA successively at every third nucleotide, allowing to excise an ICL from one strand through flanking incisions.</text>
</comment>
<keyword evidence="5" id="KW-0539">Nucleus</keyword>
<dbReference type="Pfam" id="PF08774">
    <property type="entry name" value="VRR_NUC"/>
    <property type="match status" value="1"/>
</dbReference>
<keyword evidence="2 5" id="KW-0479">Metal-binding</keyword>
<feature type="compositionally biased region" description="Basic and acidic residues" evidence="6">
    <location>
        <begin position="929"/>
        <end position="955"/>
    </location>
</feature>
<keyword evidence="5" id="KW-0227">DNA damage</keyword>
<proteinExistence type="inferred from homology"/>
<comment type="caution">
    <text evidence="8">The sequence shown here is derived from an EMBL/GenBank/DDBJ whole genome shotgun (WGS) entry which is preliminary data.</text>
</comment>
<dbReference type="EMBL" id="JAOTPV010000010">
    <property type="protein sequence ID" value="KAJ4477339.1"/>
    <property type="molecule type" value="Genomic_DNA"/>
</dbReference>
<name>A0A9W9A8Z8_9AGAR</name>
<keyword evidence="5" id="KW-0234">DNA repair</keyword>
<dbReference type="GO" id="GO:0070336">
    <property type="term" value="F:flap-structured DNA binding"/>
    <property type="evidence" value="ECO:0007669"/>
    <property type="project" value="TreeGrafter"/>
</dbReference>
<feature type="region of interest" description="Disordered" evidence="6">
    <location>
        <begin position="929"/>
        <end position="997"/>
    </location>
</feature>
<dbReference type="PANTHER" id="PTHR15749:SF4">
    <property type="entry name" value="FANCONI-ASSOCIATED NUCLEASE 1"/>
    <property type="match status" value="1"/>
</dbReference>
<protein>
    <recommendedName>
        <fullName evidence="5">Fanconi-associated nuclease</fullName>
        <ecNumber evidence="5">3.1.4.1</ecNumber>
    </recommendedName>
</protein>
<dbReference type="GO" id="GO:0008409">
    <property type="term" value="F:5'-3' exonuclease activity"/>
    <property type="evidence" value="ECO:0007669"/>
    <property type="project" value="TreeGrafter"/>
</dbReference>
<reference evidence="8" key="1">
    <citation type="submission" date="2022-08" db="EMBL/GenBank/DDBJ databases">
        <title>A Global Phylogenomic Analysis of the Shiitake Genus Lentinula.</title>
        <authorList>
            <consortium name="DOE Joint Genome Institute"/>
            <person name="Sierra-Patev S."/>
            <person name="Min B."/>
            <person name="Naranjo-Ortiz M."/>
            <person name="Looney B."/>
            <person name="Konkel Z."/>
            <person name="Slot J.C."/>
            <person name="Sakamoto Y."/>
            <person name="Steenwyk J.L."/>
            <person name="Rokas A."/>
            <person name="Carro J."/>
            <person name="Camarero S."/>
            <person name="Ferreira P."/>
            <person name="Molpeceres G."/>
            <person name="Ruiz-Duenas F.J."/>
            <person name="Serrano A."/>
            <person name="Henrissat B."/>
            <person name="Drula E."/>
            <person name="Hughes K.W."/>
            <person name="Mata J.L."/>
            <person name="Ishikawa N.K."/>
            <person name="Vargas-Isla R."/>
            <person name="Ushijima S."/>
            <person name="Smith C.A."/>
            <person name="Ahrendt S."/>
            <person name="Andreopoulos W."/>
            <person name="He G."/>
            <person name="Labutti K."/>
            <person name="Lipzen A."/>
            <person name="Ng V."/>
            <person name="Riley R."/>
            <person name="Sandor L."/>
            <person name="Barry K."/>
            <person name="Martinez A.T."/>
            <person name="Xiao Y."/>
            <person name="Gibbons J.G."/>
            <person name="Terashima K."/>
            <person name="Grigoriev I.V."/>
            <person name="Hibbett D.S."/>
        </authorList>
    </citation>
    <scope>NUCLEOTIDE SEQUENCE</scope>
    <source>
        <strain evidence="8">JLM2183</strain>
    </source>
</reference>
<keyword evidence="4 5" id="KW-0460">Magnesium</keyword>
<dbReference type="AlphaFoldDB" id="A0A9W9A8Z8"/>
<organism evidence="8 9">
    <name type="scientific">Lentinula aciculospora</name>
    <dbReference type="NCBI Taxonomy" id="153920"/>
    <lineage>
        <taxon>Eukaryota</taxon>
        <taxon>Fungi</taxon>
        <taxon>Dikarya</taxon>
        <taxon>Basidiomycota</taxon>
        <taxon>Agaricomycotina</taxon>
        <taxon>Agaricomycetes</taxon>
        <taxon>Agaricomycetidae</taxon>
        <taxon>Agaricales</taxon>
        <taxon>Marasmiineae</taxon>
        <taxon>Omphalotaceae</taxon>
        <taxon>Lentinula</taxon>
    </lineage>
</organism>
<feature type="region of interest" description="Disordered" evidence="6">
    <location>
        <begin position="1021"/>
        <end position="1048"/>
    </location>
</feature>
<feature type="compositionally biased region" description="Acidic residues" evidence="6">
    <location>
        <begin position="969"/>
        <end position="984"/>
    </location>
</feature>
<dbReference type="OrthoDB" id="76364at2759"/>
<evidence type="ECO:0000256" key="3">
    <source>
        <dbReference type="ARBA" id="ARBA00022801"/>
    </source>
</evidence>
<dbReference type="Pfam" id="PF21170">
    <property type="entry name" value="FAN1_TPR"/>
    <property type="match status" value="1"/>
</dbReference>
<feature type="domain" description="VRR-NUC" evidence="7">
    <location>
        <begin position="788"/>
        <end position="921"/>
    </location>
</feature>
<dbReference type="GO" id="GO:0046872">
    <property type="term" value="F:metal ion binding"/>
    <property type="evidence" value="ECO:0007669"/>
    <property type="project" value="UniProtKB-KW"/>
</dbReference>
<evidence type="ECO:0000313" key="8">
    <source>
        <dbReference type="EMBL" id="KAJ4477339.1"/>
    </source>
</evidence>
<dbReference type="GO" id="GO:0036297">
    <property type="term" value="P:interstrand cross-link repair"/>
    <property type="evidence" value="ECO:0007669"/>
    <property type="project" value="InterPro"/>
</dbReference>
<evidence type="ECO:0000256" key="2">
    <source>
        <dbReference type="ARBA" id="ARBA00022723"/>
    </source>
</evidence>
<evidence type="ECO:0000256" key="5">
    <source>
        <dbReference type="RuleBase" id="RU365033"/>
    </source>
</evidence>
<accession>A0A9W9A8Z8</accession>
<dbReference type="CDD" id="cd22326">
    <property type="entry name" value="FAN1-like"/>
    <property type="match status" value="1"/>
</dbReference>
<evidence type="ECO:0000256" key="4">
    <source>
        <dbReference type="ARBA" id="ARBA00022842"/>
    </source>
</evidence>
<comment type="subcellular location">
    <subcellularLocation>
        <location evidence="5">Nucleus</location>
    </subcellularLocation>
</comment>
<comment type="catalytic activity">
    <reaction evidence="5">
        <text>Hydrolytically removes 5'-nucleotides successively from the 3'-hydroxy termini of 3'-hydroxy-terminated oligonucleotides.</text>
        <dbReference type="EC" id="3.1.4.1"/>
    </reaction>
</comment>
<dbReference type="GO" id="GO:0017108">
    <property type="term" value="F:5'-flap endonuclease activity"/>
    <property type="evidence" value="ECO:0007669"/>
    <property type="project" value="TreeGrafter"/>
</dbReference>
<dbReference type="InterPro" id="IPR014883">
    <property type="entry name" value="VRR_NUC"/>
</dbReference>
<evidence type="ECO:0000256" key="1">
    <source>
        <dbReference type="ARBA" id="ARBA00022722"/>
    </source>
</evidence>
<dbReference type="Proteomes" id="UP001150266">
    <property type="component" value="Unassembled WGS sequence"/>
</dbReference>
<dbReference type="InterPro" id="IPR049126">
    <property type="entry name" value="FAN1-like_TPR"/>
</dbReference>
<dbReference type="GO" id="GO:0004528">
    <property type="term" value="F:phosphodiesterase I activity"/>
    <property type="evidence" value="ECO:0007669"/>
    <property type="project" value="UniProtKB-EC"/>
</dbReference>
<dbReference type="GO" id="GO:0005634">
    <property type="term" value="C:nucleus"/>
    <property type="evidence" value="ECO:0007669"/>
    <property type="project" value="UniProtKB-SubCell"/>
</dbReference>
<dbReference type="SMART" id="SM00990">
    <property type="entry name" value="VRR_NUC"/>
    <property type="match status" value="1"/>
</dbReference>
<keyword evidence="5" id="KW-0464">Manganese</keyword>
<dbReference type="PANTHER" id="PTHR15749">
    <property type="entry name" value="FANCONI-ASSOCIATED NUCLEASE 1"/>
    <property type="match status" value="1"/>
</dbReference>
<comment type="cofactor">
    <cofactor evidence="5">
        <name>Mg(2+)</name>
        <dbReference type="ChEBI" id="CHEBI:18420"/>
    </cofactor>
    <cofactor evidence="5">
        <name>Mn(2+)</name>
        <dbReference type="ChEBI" id="CHEBI:29035"/>
    </cofactor>
</comment>
<evidence type="ECO:0000259" key="7">
    <source>
        <dbReference type="SMART" id="SM00990"/>
    </source>
</evidence>
<keyword evidence="3 5" id="KW-0378">Hydrolase</keyword>
<evidence type="ECO:0000256" key="6">
    <source>
        <dbReference type="SAM" id="MobiDB-lite"/>
    </source>
</evidence>
<sequence length="1048" mass="120018">MNNSTTQLVFGSQRIVETEDELATLLERPSKAGKKSEVPRFQSRNEQSPYVSVFEDIANQIYDFESNLLSKEEEIALAAFRKLSYPSRYILIRLALRKPGWHTRKSLSKYVSEVGDHGIDLAAKELCVPVSEILQRDNKLKVKTKDVKMEEVDVKVEVEVKVDANDIIDLTEDSDNEDVTEPSPSCSPIALPPEAQYFCQNQTHMTLDEALARLSVDEVKGLNKDCKVKAQSNTKDALILALKSHAQSQGNLSAMMHSQGKQYRLRQTQLDFGAAFSSLITQEGRLQCMAVKKLGSCLRVNPKFQKLLRRLDIIFYRSTSIPETFFLNSFLTVFKKRVYPTCTSARSTIWPTRDAYLDYEEGLKLQAIFDLILDDTIVRPKGSAPPTGLNTEFRTPISSRTNLTNESFKGAVKSKLDETPMGLGNDFKMVDLTVILSADSELGEDNEDTKPKANPEKLFAAKRVIEIYHLVLKPKWDLCISEVQLEEERDPSLERFEQGYILTRLLWKVTEAYALLHKYDDEFQVLQLLLNQRIWRQAKRGKWYERRALVQDRHLPTLYRSRAEQNGWTRAHLHNKKQALLGELREGLYEAMEDKDTHRVYHKSLVKRLTKVESRMKLPFASCHVYTVQLRDATDVCVFAHRAENTPWTIERSQNWKDKAKVGVITDWLIRDGFAYACDESEGVDDAVPKRPSSTGKSVWKTLDGSSTCNVETRALQYYAQEERGGYKGFHSETCILTTIFALLFWDIIFADIPGAFETRYQIAPLDLVEDSFYHARKEMIESRLKELKEGKALKILDRHDKLYRESKTWCVGVRWDVCGKEDLVEIVECMGGDALVVICELFCHDYPARASGVPDLIVWNYQGRKCKFVEVKGPGDRARDNQTVSQHYLSWFEIDTCSGQLWFDTLLGAGLDVDLCRVLDHNTKNVNAEKEKRDQRIAKEEKARIKKEKEEKVGQRKGRKAKRKGSDSGDDELNMDVNPDDEADFRGPDNMYVWNSSAFNRGKRRRLLGDSEDDLDILKTSQDKVVYEDSELMPPPKRLKTGEGDPC</sequence>
<dbReference type="InterPro" id="IPR049132">
    <property type="entry name" value="FAN1-like_euk"/>
</dbReference>
<dbReference type="InterPro" id="IPR033315">
    <property type="entry name" value="Fan1-like"/>
</dbReference>
<keyword evidence="1 5" id="KW-0540">Nuclease</keyword>
<dbReference type="EC" id="3.1.4.1" evidence="5"/>
<keyword evidence="9" id="KW-1185">Reference proteome</keyword>